<keyword evidence="10" id="KW-1133">Transmembrane helix</keyword>
<dbReference type="SUPFAM" id="SSF48403">
    <property type="entry name" value="Ankyrin repeat"/>
    <property type="match status" value="2"/>
</dbReference>
<evidence type="ECO:0000256" key="2">
    <source>
        <dbReference type="ARBA" id="ARBA00022606"/>
    </source>
</evidence>
<dbReference type="GO" id="GO:0034220">
    <property type="term" value="P:monoatomic ion transmembrane transport"/>
    <property type="evidence" value="ECO:0007669"/>
    <property type="project" value="UniProtKB-KW"/>
</dbReference>
<keyword evidence="7" id="KW-0407">Ion channel</keyword>
<evidence type="ECO:0000313" key="13">
    <source>
        <dbReference type="Proteomes" id="UP000663868"/>
    </source>
</evidence>
<dbReference type="PANTHER" id="PTHR47143">
    <property type="entry name" value="TRANSIENT RECEPTOR POTENTIAL CATION CHANNEL PROTEIN PAINLESS"/>
    <property type="match status" value="1"/>
</dbReference>
<evidence type="ECO:0000256" key="1">
    <source>
        <dbReference type="ARBA" id="ARBA00022448"/>
    </source>
</evidence>
<dbReference type="Pfam" id="PF12796">
    <property type="entry name" value="Ank_2"/>
    <property type="match status" value="3"/>
</dbReference>
<evidence type="ECO:0000313" key="12">
    <source>
        <dbReference type="EMBL" id="CAF3884605.1"/>
    </source>
</evidence>
<evidence type="ECO:0000256" key="6">
    <source>
        <dbReference type="ARBA" id="ARBA00023180"/>
    </source>
</evidence>
<comment type="caution">
    <text evidence="12">The sequence shown here is derived from an EMBL/GenBank/DDBJ whole genome shotgun (WGS) entry which is preliminary data.</text>
</comment>
<reference evidence="12" key="1">
    <citation type="submission" date="2021-02" db="EMBL/GenBank/DDBJ databases">
        <authorList>
            <person name="Nowell W R."/>
        </authorList>
    </citation>
    <scope>NUCLEOTIDE SEQUENCE</scope>
</reference>
<feature type="transmembrane region" description="Helical" evidence="10">
    <location>
        <begin position="759"/>
        <end position="781"/>
    </location>
</feature>
<dbReference type="InterPro" id="IPR052076">
    <property type="entry name" value="TRP_cation_channel"/>
</dbReference>
<proteinExistence type="predicted"/>
<dbReference type="SMART" id="SM00248">
    <property type="entry name" value="ANK"/>
    <property type="match status" value="11"/>
</dbReference>
<accession>A0A819GEN1</accession>
<feature type="transmembrane region" description="Helical" evidence="10">
    <location>
        <begin position="590"/>
        <end position="611"/>
    </location>
</feature>
<dbReference type="PROSITE" id="PS50088">
    <property type="entry name" value="ANK_REPEAT"/>
    <property type="match status" value="3"/>
</dbReference>
<keyword evidence="3" id="KW-0677">Repeat</keyword>
<dbReference type="Gene3D" id="1.25.40.20">
    <property type="entry name" value="Ankyrin repeat-containing domain"/>
    <property type="match status" value="3"/>
</dbReference>
<dbReference type="AlphaFoldDB" id="A0A819GEN1"/>
<evidence type="ECO:0000256" key="5">
    <source>
        <dbReference type="ARBA" id="ARBA00023065"/>
    </source>
</evidence>
<protein>
    <submittedName>
        <fullName evidence="12">Uncharacterized protein</fullName>
    </submittedName>
</protein>
<keyword evidence="10" id="KW-0812">Transmembrane</keyword>
<dbReference type="Proteomes" id="UP000663860">
    <property type="component" value="Unassembled WGS sequence"/>
</dbReference>
<evidence type="ECO:0000256" key="7">
    <source>
        <dbReference type="ARBA" id="ARBA00023303"/>
    </source>
</evidence>
<feature type="repeat" description="ANK" evidence="8">
    <location>
        <begin position="452"/>
        <end position="493"/>
    </location>
</feature>
<evidence type="ECO:0000313" key="11">
    <source>
        <dbReference type="EMBL" id="CAF0938935.1"/>
    </source>
</evidence>
<feature type="compositionally biased region" description="Basic and acidic residues" evidence="9">
    <location>
        <begin position="389"/>
        <end position="398"/>
    </location>
</feature>
<feature type="transmembrane region" description="Helical" evidence="10">
    <location>
        <begin position="659"/>
        <end position="680"/>
    </location>
</feature>
<dbReference type="PROSITE" id="PS50297">
    <property type="entry name" value="ANK_REP_REGION"/>
    <property type="match status" value="2"/>
</dbReference>
<dbReference type="GO" id="GO:1902495">
    <property type="term" value="C:transmembrane transporter complex"/>
    <property type="evidence" value="ECO:0007669"/>
    <property type="project" value="TreeGrafter"/>
</dbReference>
<dbReference type="Proteomes" id="UP000663868">
    <property type="component" value="Unassembled WGS sequence"/>
</dbReference>
<organism evidence="12 13">
    <name type="scientific">Adineta steineri</name>
    <dbReference type="NCBI Taxonomy" id="433720"/>
    <lineage>
        <taxon>Eukaryota</taxon>
        <taxon>Metazoa</taxon>
        <taxon>Spiralia</taxon>
        <taxon>Gnathifera</taxon>
        <taxon>Rotifera</taxon>
        <taxon>Eurotatoria</taxon>
        <taxon>Bdelloidea</taxon>
        <taxon>Adinetida</taxon>
        <taxon>Adinetidae</taxon>
        <taxon>Adineta</taxon>
    </lineage>
</organism>
<feature type="repeat" description="ANK" evidence="8">
    <location>
        <begin position="233"/>
        <end position="257"/>
    </location>
</feature>
<evidence type="ECO:0000256" key="8">
    <source>
        <dbReference type="PROSITE-ProRule" id="PRU00023"/>
    </source>
</evidence>
<dbReference type="Pfam" id="PF00023">
    <property type="entry name" value="Ank"/>
    <property type="match status" value="1"/>
</dbReference>
<evidence type="ECO:0000256" key="10">
    <source>
        <dbReference type="SAM" id="Phobius"/>
    </source>
</evidence>
<dbReference type="EMBL" id="CAJOBB010001644">
    <property type="protein sequence ID" value="CAF3884605.1"/>
    <property type="molecule type" value="Genomic_DNA"/>
</dbReference>
<dbReference type="GO" id="GO:0022857">
    <property type="term" value="F:transmembrane transporter activity"/>
    <property type="evidence" value="ECO:0007669"/>
    <property type="project" value="TreeGrafter"/>
</dbReference>
<evidence type="ECO:0000256" key="9">
    <source>
        <dbReference type="SAM" id="MobiDB-lite"/>
    </source>
</evidence>
<keyword evidence="10" id="KW-0472">Membrane</keyword>
<feature type="region of interest" description="Disordered" evidence="9">
    <location>
        <begin position="389"/>
        <end position="408"/>
    </location>
</feature>
<sequence length="981" mass="113582">MATRVTTIQMDMNGNWLHRRDTKERPQQMVEEKSIQTIYAQIKQPTGSILCYMLNSSDINIYVQDNQRRTPLHHAIMRGCIKNAKKLIEKDKLIRKKSLLNLRDVQGALPIHYACRYGTKEMLNLFGDSFTQLFNEKTLDQKRPIDVAAEYGHLDIIEEFLPQVPVDDPKSNTALAYAAIRYKDKAIVSRLKDQLDPFPDDGILHAACRERYGHESISSLEVTEENLKRIGQDGLTPLMVAVKYRRCECVKALLQTGQCTANVFRVRSESFKRTVLHICAEVQYNKITDILFEALKNLNFRDILFLQDVMGNTSLHICAQKGNNHMCEKILNLYKTLPRSYPGNKAIWLVNNYNKLTAFQEAVKSNQLQVVQAMLTLVPHTDSRRKIIRATDDQRRTSSDTTESNDPRTMMICATDDQFRTNLHIAALKGNSEIVNLLINERLLDVNKPDMNDNTPLHNAVAWDNDNEEDTKDRLKCIQYLIKNEADINAYNIWRETPLHNASRYGSSKLVKFLLDHNADILVTDINGMNCLEVAIEEKNEPVVKYFIDHDQIFELMRNAQFPCGGNENNKSDSWVDTPMRKLIVNMPDMAFLVLEKFYSIFIGLFTAFAVRIEHPQHYYSITNINFTNKLCANVSNAIKKQSPDDSGMKGLWDYLLKYSLYGFLILLLAKHVWIFWSFVKISITKPFVFIFEYGAILLCFLFISDHDYQENFKMRCPVQWQLGAFGLFIGYLGLLYYIQYIPIIGIYVIMLKIIIVRFIFFLPVLTCLSIGFGLAFYMLLQYSDKFDSFAPRVLSQMVIMMTGELNFSDNTTSDDDPALPYYKLIYIMYVLFAIGVVILVANLLISLAVAEIVPLMNKARGAQIDMKFELIADYEILRLRLYIICCHLFAHRSKLFEYRNMNSIPWWEKCYKRIVDFFTHTTYIDEDMFESINEAEDKTDSAKQMRMLGEIKDELKKQDELKKIGKQPTTNKVTKSNHRP</sequence>
<feature type="transmembrane region" description="Helical" evidence="10">
    <location>
        <begin position="687"/>
        <end position="705"/>
    </location>
</feature>
<keyword evidence="5" id="KW-0406">Ion transport</keyword>
<dbReference type="EMBL" id="CAJNOE010000119">
    <property type="protein sequence ID" value="CAF0938935.1"/>
    <property type="molecule type" value="Genomic_DNA"/>
</dbReference>
<dbReference type="InterPro" id="IPR036770">
    <property type="entry name" value="Ankyrin_rpt-contain_sf"/>
</dbReference>
<name>A0A819GEN1_9BILA</name>
<dbReference type="InterPro" id="IPR002110">
    <property type="entry name" value="Ankyrin_rpt"/>
</dbReference>
<feature type="transmembrane region" description="Helical" evidence="10">
    <location>
        <begin position="725"/>
        <end position="752"/>
    </location>
</feature>
<keyword evidence="4 8" id="KW-0040">ANK repeat</keyword>
<evidence type="ECO:0000256" key="3">
    <source>
        <dbReference type="ARBA" id="ARBA00022737"/>
    </source>
</evidence>
<gene>
    <name evidence="11" type="ORF">IZO911_LOCUS14317</name>
    <name evidence="12" type="ORF">KXQ929_LOCUS21944</name>
</gene>
<dbReference type="PANTHER" id="PTHR47143:SF1">
    <property type="entry name" value="ION_TRANS DOMAIN-CONTAINING PROTEIN"/>
    <property type="match status" value="1"/>
</dbReference>
<keyword evidence="1" id="KW-0813">Transport</keyword>
<keyword evidence="6" id="KW-0325">Glycoprotein</keyword>
<feature type="transmembrane region" description="Helical" evidence="10">
    <location>
        <begin position="825"/>
        <end position="851"/>
    </location>
</feature>
<feature type="region of interest" description="Disordered" evidence="9">
    <location>
        <begin position="961"/>
        <end position="981"/>
    </location>
</feature>
<evidence type="ECO:0000256" key="4">
    <source>
        <dbReference type="ARBA" id="ARBA00023043"/>
    </source>
</evidence>
<feature type="repeat" description="ANK" evidence="8">
    <location>
        <begin position="494"/>
        <end position="526"/>
    </location>
</feature>
<keyword evidence="2" id="KW-0716">Sensory transduction</keyword>